<evidence type="ECO:0000256" key="1">
    <source>
        <dbReference type="SAM" id="MobiDB-lite"/>
    </source>
</evidence>
<dbReference type="RefSeq" id="WP_077546666.1">
    <property type="nucleotide sequence ID" value="NZ_JACHEJ010000001.1"/>
</dbReference>
<protein>
    <submittedName>
        <fullName evidence="2">Uncharacterized protein</fullName>
    </submittedName>
</protein>
<gene>
    <name evidence="2" type="ORF">HNQ75_000516</name>
</gene>
<reference evidence="2 3" key="1">
    <citation type="submission" date="2020-08" db="EMBL/GenBank/DDBJ databases">
        <title>Genomic Encyclopedia of Type Strains, Phase IV (KMG-IV): sequencing the most valuable type-strain genomes for metagenomic binning, comparative biology and taxonomic classification.</title>
        <authorList>
            <person name="Goeker M."/>
        </authorList>
    </citation>
    <scope>NUCLEOTIDE SEQUENCE [LARGE SCALE GENOMIC DNA]</scope>
    <source>
        <strain evidence="2 3">DSM 102134</strain>
    </source>
</reference>
<dbReference type="Proteomes" id="UP000535501">
    <property type="component" value="Unassembled WGS sequence"/>
</dbReference>
<evidence type="ECO:0000313" key="3">
    <source>
        <dbReference type="Proteomes" id="UP000535501"/>
    </source>
</evidence>
<name>A0A7W9YUE4_9HYPH</name>
<dbReference type="AlphaFoldDB" id="A0A7W9YUE4"/>
<accession>A0A7W9YUE4</accession>
<organism evidence="2 3">
    <name type="scientific">Pseudorhizobium flavum</name>
    <dbReference type="NCBI Taxonomy" id="1335061"/>
    <lineage>
        <taxon>Bacteria</taxon>
        <taxon>Pseudomonadati</taxon>
        <taxon>Pseudomonadota</taxon>
        <taxon>Alphaproteobacteria</taxon>
        <taxon>Hyphomicrobiales</taxon>
        <taxon>Rhizobiaceae</taxon>
        <taxon>Rhizobium/Agrobacterium group</taxon>
        <taxon>Pseudorhizobium</taxon>
    </lineage>
</organism>
<dbReference type="EMBL" id="JACHEJ010000001">
    <property type="protein sequence ID" value="MBB6178573.1"/>
    <property type="molecule type" value="Genomic_DNA"/>
</dbReference>
<sequence>MGDAALAAAIKSGTLSPEAVPWSKEVLGVGTTVGKIDEVRQALELQAAIVANPPEEDEAVTEEGEAGETAEGDDVATDGTGEEAVVEEAEELSSDEDPDVAADASTYSGTAPSTEAVALPL</sequence>
<keyword evidence="3" id="KW-1185">Reference proteome</keyword>
<proteinExistence type="predicted"/>
<feature type="compositionally biased region" description="Acidic residues" evidence="1">
    <location>
        <begin position="54"/>
        <end position="100"/>
    </location>
</feature>
<feature type="region of interest" description="Disordered" evidence="1">
    <location>
        <begin position="50"/>
        <end position="121"/>
    </location>
</feature>
<comment type="caution">
    <text evidence="2">The sequence shown here is derived from an EMBL/GenBank/DDBJ whole genome shotgun (WGS) entry which is preliminary data.</text>
</comment>
<evidence type="ECO:0000313" key="2">
    <source>
        <dbReference type="EMBL" id="MBB6178573.1"/>
    </source>
</evidence>